<feature type="compositionally biased region" description="Acidic residues" evidence="1">
    <location>
        <begin position="544"/>
        <end position="553"/>
    </location>
</feature>
<sequence>MSEQLKWSSSRVAQQRSAQPPSAKGTQQSRWATNNLANTTATSSHTGTAAAACSSSTSSSWRSARSDNAAASSSVWRTTRQEVQPQRSKHNANTGSSTSRWASSACATGRGPDGSIATLTDTLSHTSLASQRPCQSTHGTAPTPSQRARSISRNDGLSVRDHTRPLGGKPLDRLELLASPSRGLDSHSSLCTDLSMQGSMDLTSASVQLELRQYIGTRITTSAMRLVTSQPRLRVLDSDYYVLTNNQTQVVGAAEEELQQILLLVRKLREALVASKRIDAFAVEVYELSTYLALLCADVPQLIASLPRLVNELYPLTDVKDDQEVGSDVRELTSHLGLATHAVAEHRRMRIVSLHLLQILCLGGRATRLGQYTKDSTRVLEPLYRGLQEYRMVKQKLLHIYVDLHEHVPVCDAAYKALRDIDPFRLSSLLHEERQQTAYSVDAWQRLVLLQIVEPLRNAAWAVARRAYLQLPVDAHLKHLIESGAAHKQDQEQDQQQQQQQQQHQEDSEGGRFLSELLLLDIDVFPRATSEHLQENKPTRNETPDEWDADDNPDTYAHPSSHIQQHDLRLDTFLTTQFDSSLASRLTSTHSGHAIKLR</sequence>
<feature type="compositionally biased region" description="Polar residues" evidence="1">
    <location>
        <begin position="75"/>
        <end position="106"/>
    </location>
</feature>
<dbReference type="KEGG" id="uma:UMAG_10849"/>
<feature type="compositionally biased region" description="Low complexity" evidence="1">
    <location>
        <begin position="32"/>
        <end position="74"/>
    </location>
</feature>
<reference evidence="2 3" key="1">
    <citation type="journal article" date="2006" name="Nature">
        <title>Insights from the genome of the biotrophic fungal plant pathogen Ustilago maydis.</title>
        <authorList>
            <person name="Kamper J."/>
            <person name="Kahmann R."/>
            <person name="Bolker M."/>
            <person name="Ma L.J."/>
            <person name="Brefort T."/>
            <person name="Saville B.J."/>
            <person name="Banuett F."/>
            <person name="Kronstad J.W."/>
            <person name="Gold S.E."/>
            <person name="Muller O."/>
            <person name="Perlin M.H."/>
            <person name="Wosten H.A."/>
            <person name="de Vries R."/>
            <person name="Ruiz-Herrera J."/>
            <person name="Reynaga-Pena C.G."/>
            <person name="Snetselaar K."/>
            <person name="McCann M."/>
            <person name="Perez-Martin J."/>
            <person name="Feldbrugge M."/>
            <person name="Basse C.W."/>
            <person name="Steinberg G."/>
            <person name="Ibeas J.I."/>
            <person name="Holloman W."/>
            <person name="Guzman P."/>
            <person name="Farman M."/>
            <person name="Stajich J.E."/>
            <person name="Sentandreu R."/>
            <person name="Gonzalez-Prieto J.M."/>
            <person name="Kennell J.C."/>
            <person name="Molina L."/>
            <person name="Schirawski J."/>
            <person name="Mendoza-Mendoza A."/>
            <person name="Greilinger D."/>
            <person name="Munch K."/>
            <person name="Rossel N."/>
            <person name="Scherer M."/>
            <person name="Vranes M."/>
            <person name="Ladendorf O."/>
            <person name="Vincon V."/>
            <person name="Fuchs U."/>
            <person name="Sandrock B."/>
            <person name="Meng S."/>
            <person name="Ho E.C."/>
            <person name="Cahill M.J."/>
            <person name="Boyce K.J."/>
            <person name="Klose J."/>
            <person name="Klosterman S.J."/>
            <person name="Deelstra H.J."/>
            <person name="Ortiz-Castellanos L."/>
            <person name="Li W."/>
            <person name="Sanchez-Alonso P."/>
            <person name="Schreier P.H."/>
            <person name="Hauser-Hahn I."/>
            <person name="Vaupel M."/>
            <person name="Koopmann E."/>
            <person name="Friedrich G."/>
            <person name="Voss H."/>
            <person name="Schluter T."/>
            <person name="Margolis J."/>
            <person name="Platt D."/>
            <person name="Swimmer C."/>
            <person name="Gnirke A."/>
            <person name="Chen F."/>
            <person name="Vysotskaia V."/>
            <person name="Mannhaupt G."/>
            <person name="Guldener U."/>
            <person name="Munsterkotter M."/>
            <person name="Haase D."/>
            <person name="Oesterheld M."/>
            <person name="Mewes H.W."/>
            <person name="Mauceli E.W."/>
            <person name="DeCaprio D."/>
            <person name="Wade C.M."/>
            <person name="Butler J."/>
            <person name="Young S."/>
            <person name="Jaffe D.B."/>
            <person name="Calvo S."/>
            <person name="Nusbaum C."/>
            <person name="Galagan J."/>
            <person name="Birren B.W."/>
        </authorList>
    </citation>
    <scope>NUCLEOTIDE SEQUENCE [LARGE SCALE GENOMIC DNA]</scope>
    <source>
        <strain evidence="3">DSM 14603 / FGSC 9021 / UM521</strain>
    </source>
</reference>
<accession>A0A0D1DQV8</accession>
<dbReference type="GeneID" id="23566823"/>
<dbReference type="STRING" id="237631.A0A0D1DQV8"/>
<evidence type="ECO:0000256" key="1">
    <source>
        <dbReference type="SAM" id="MobiDB-lite"/>
    </source>
</evidence>
<feature type="compositionally biased region" description="Low complexity" evidence="1">
    <location>
        <begin position="8"/>
        <end position="19"/>
    </location>
</feature>
<dbReference type="VEuPathDB" id="FungiDB:UMAG_10849"/>
<feature type="compositionally biased region" description="Polar residues" evidence="1">
    <location>
        <begin position="117"/>
        <end position="155"/>
    </location>
</feature>
<gene>
    <name evidence="2" type="ORF">UMAG_10849</name>
</gene>
<proteinExistence type="predicted"/>
<protein>
    <submittedName>
        <fullName evidence="2">Uncharacterized protein</fullName>
    </submittedName>
</protein>
<dbReference type="PANTHER" id="PTHR39398">
    <property type="entry name" value="YALI0F14311P"/>
    <property type="match status" value="1"/>
</dbReference>
<evidence type="ECO:0000313" key="2">
    <source>
        <dbReference type="EMBL" id="KIS66789.1"/>
    </source>
</evidence>
<dbReference type="OrthoDB" id="2100128at2759"/>
<feature type="compositionally biased region" description="Low complexity" evidence="1">
    <location>
        <begin position="494"/>
        <end position="503"/>
    </location>
</feature>
<feature type="compositionally biased region" description="Basic and acidic residues" evidence="1">
    <location>
        <begin position="529"/>
        <end position="543"/>
    </location>
</feature>
<feature type="region of interest" description="Disordered" evidence="1">
    <location>
        <begin position="1"/>
        <end position="171"/>
    </location>
</feature>
<dbReference type="PANTHER" id="PTHR39398:SF1">
    <property type="entry name" value="CSN8_PSMD8_EIF3K DOMAIN-CONTAINING PROTEIN"/>
    <property type="match status" value="1"/>
</dbReference>
<dbReference type="EMBL" id="CM003156">
    <property type="protein sequence ID" value="KIS66789.1"/>
    <property type="molecule type" value="Genomic_DNA"/>
</dbReference>
<dbReference type="RefSeq" id="XP_011391757.1">
    <property type="nucleotide sequence ID" value="XM_011393455.1"/>
</dbReference>
<name>A0A0D1DQV8_MYCMD</name>
<evidence type="ECO:0000313" key="3">
    <source>
        <dbReference type="Proteomes" id="UP000000561"/>
    </source>
</evidence>
<dbReference type="InParanoid" id="A0A0D1DQV8"/>
<feature type="compositionally biased region" description="Basic and acidic residues" evidence="1">
    <location>
        <begin position="158"/>
        <end position="171"/>
    </location>
</feature>
<dbReference type="Proteomes" id="UP000000561">
    <property type="component" value="Chromosome 17"/>
</dbReference>
<feature type="region of interest" description="Disordered" evidence="1">
    <location>
        <begin position="529"/>
        <end position="563"/>
    </location>
</feature>
<organism evidence="2 3">
    <name type="scientific">Mycosarcoma maydis</name>
    <name type="common">Corn smut fungus</name>
    <name type="synonym">Ustilago maydis</name>
    <dbReference type="NCBI Taxonomy" id="5270"/>
    <lineage>
        <taxon>Eukaryota</taxon>
        <taxon>Fungi</taxon>
        <taxon>Dikarya</taxon>
        <taxon>Basidiomycota</taxon>
        <taxon>Ustilaginomycotina</taxon>
        <taxon>Ustilaginomycetes</taxon>
        <taxon>Ustilaginales</taxon>
        <taxon>Ustilaginaceae</taxon>
        <taxon>Mycosarcoma</taxon>
    </lineage>
</organism>
<dbReference type="AlphaFoldDB" id="A0A0D1DQV8"/>
<feature type="region of interest" description="Disordered" evidence="1">
    <location>
        <begin position="486"/>
        <end position="508"/>
    </location>
</feature>
<keyword evidence="3" id="KW-1185">Reference proteome</keyword>